<feature type="compositionally biased region" description="Low complexity" evidence="1">
    <location>
        <begin position="75"/>
        <end position="87"/>
    </location>
</feature>
<comment type="caution">
    <text evidence="2">The sequence shown here is derived from an EMBL/GenBank/DDBJ whole genome shotgun (WGS) entry which is preliminary data.</text>
</comment>
<feature type="region of interest" description="Disordered" evidence="1">
    <location>
        <begin position="125"/>
        <end position="300"/>
    </location>
</feature>
<feature type="region of interest" description="Disordered" evidence="1">
    <location>
        <begin position="58"/>
        <end position="104"/>
    </location>
</feature>
<dbReference type="EMBL" id="JAVHJL010000004">
    <property type="protein sequence ID" value="KAK6505420.1"/>
    <property type="molecule type" value="Genomic_DNA"/>
</dbReference>
<dbReference type="PANTHER" id="PTHR28307">
    <property type="entry name" value="PROTEIN PAL1"/>
    <property type="match status" value="1"/>
</dbReference>
<feature type="compositionally biased region" description="Polar residues" evidence="1">
    <location>
        <begin position="229"/>
        <end position="239"/>
    </location>
</feature>
<dbReference type="GO" id="GO:0005737">
    <property type="term" value="C:cytoplasm"/>
    <property type="evidence" value="ECO:0007669"/>
    <property type="project" value="TreeGrafter"/>
</dbReference>
<gene>
    <name evidence="2" type="ORF">TWF481_007323</name>
</gene>
<feature type="compositionally biased region" description="Polar residues" evidence="1">
    <location>
        <begin position="437"/>
        <end position="462"/>
    </location>
</feature>
<name>A0AAV9WCH8_9PEZI</name>
<dbReference type="InterPro" id="IPR013226">
    <property type="entry name" value="Pal1"/>
</dbReference>
<evidence type="ECO:0000313" key="2">
    <source>
        <dbReference type="EMBL" id="KAK6505420.1"/>
    </source>
</evidence>
<protein>
    <submittedName>
        <fullName evidence="2">Uncharacterized protein</fullName>
    </submittedName>
</protein>
<evidence type="ECO:0000256" key="1">
    <source>
        <dbReference type="SAM" id="MobiDB-lite"/>
    </source>
</evidence>
<keyword evidence="3" id="KW-1185">Reference proteome</keyword>
<proteinExistence type="predicted"/>
<dbReference type="Pfam" id="PF08316">
    <property type="entry name" value="Pal1"/>
    <property type="match status" value="1"/>
</dbReference>
<reference evidence="2 3" key="1">
    <citation type="submission" date="2023-08" db="EMBL/GenBank/DDBJ databases">
        <authorList>
            <person name="Palmer J.M."/>
        </authorList>
    </citation>
    <scope>NUCLEOTIDE SEQUENCE [LARGE SCALE GENOMIC DNA]</scope>
    <source>
        <strain evidence="2 3">TWF481</strain>
    </source>
</reference>
<sequence>MAWGSTTPPRKEGDTSWAQEYLLDPLNAVEAYQTAQTGGQYNDQIPTQHKTLTVEQYLASTKPAESGAGAGSGSAGITRSRSLLSRSGSRKEKKQKKQEAIELQDAAPVGQVQVRRTTSIRDKLIRRFTDDGKDPDRRQRPLRPLNEVSDKEISRMGNTVSPRGPRLLTPLPVPEKVPDVQNQQDNNDLQNQENRPVSKRVEDRWSNNPYRDALIDAENRENISPPGSPSQRTPLSPTNPFRRAGEGSSPGQGPPRPQTRTPQPRGTMHRSDGPRVPLRPHSRLEVKPRPGTQRAPAADTIDSLDTSFGIFTFHHEGPYDATLSHRNRNPLKSPVHATRYGNAMALRATAPEDIQNSLQFGRPLEGVAAFPPGTRVTGGVLEYEEYDVNRKDGNFRRYPGERYRDEDLKGKGIVGYDGDLAAKKEKEAKHRRGKSLDTATGNSGDILTSLDPVTSSVRRNGSTAGRLEGAAAKFKRTFSIKRKEKKVDDV</sequence>
<feature type="region of interest" description="Disordered" evidence="1">
    <location>
        <begin position="424"/>
        <end position="462"/>
    </location>
</feature>
<evidence type="ECO:0000313" key="3">
    <source>
        <dbReference type="Proteomes" id="UP001370758"/>
    </source>
</evidence>
<dbReference type="AlphaFoldDB" id="A0AAV9WCH8"/>
<feature type="compositionally biased region" description="Basic and acidic residues" evidence="1">
    <location>
        <begin position="125"/>
        <end position="139"/>
    </location>
</feature>
<dbReference type="PANTHER" id="PTHR28307:SF1">
    <property type="entry name" value="PAL1 CELL MORPHOLOGY PROTEIN"/>
    <property type="match status" value="1"/>
</dbReference>
<feature type="compositionally biased region" description="Low complexity" evidence="1">
    <location>
        <begin position="181"/>
        <end position="194"/>
    </location>
</feature>
<accession>A0AAV9WCH8</accession>
<organism evidence="2 3">
    <name type="scientific">Arthrobotrys musiformis</name>
    <dbReference type="NCBI Taxonomy" id="47236"/>
    <lineage>
        <taxon>Eukaryota</taxon>
        <taxon>Fungi</taxon>
        <taxon>Dikarya</taxon>
        <taxon>Ascomycota</taxon>
        <taxon>Pezizomycotina</taxon>
        <taxon>Orbiliomycetes</taxon>
        <taxon>Orbiliales</taxon>
        <taxon>Orbiliaceae</taxon>
        <taxon>Arthrobotrys</taxon>
    </lineage>
</organism>
<dbReference type="Proteomes" id="UP001370758">
    <property type="component" value="Unassembled WGS sequence"/>
</dbReference>